<feature type="region of interest" description="Disordered" evidence="1">
    <location>
        <begin position="300"/>
        <end position="340"/>
    </location>
</feature>
<dbReference type="GO" id="GO:0007131">
    <property type="term" value="P:reciprocal meiotic recombination"/>
    <property type="evidence" value="ECO:0007669"/>
    <property type="project" value="InterPro"/>
</dbReference>
<name>A0AA39R7Z4_9LECA</name>
<feature type="compositionally biased region" description="Polar residues" evidence="1">
    <location>
        <begin position="187"/>
        <end position="256"/>
    </location>
</feature>
<evidence type="ECO:0000256" key="1">
    <source>
        <dbReference type="SAM" id="MobiDB-lite"/>
    </source>
</evidence>
<comment type="caution">
    <text evidence="2">The sequence shown here is derived from an EMBL/GenBank/DDBJ whole genome shotgun (WGS) entry which is preliminary data.</text>
</comment>
<feature type="region of interest" description="Disordered" evidence="1">
    <location>
        <begin position="364"/>
        <end position="523"/>
    </location>
</feature>
<accession>A0AA39R7Z4</accession>
<dbReference type="Pfam" id="PF03525">
    <property type="entry name" value="Meiotic_rec114"/>
    <property type="match status" value="1"/>
</dbReference>
<dbReference type="Proteomes" id="UP001166286">
    <property type="component" value="Unassembled WGS sequence"/>
</dbReference>
<dbReference type="AlphaFoldDB" id="A0AA39R7Z4"/>
<evidence type="ECO:0000313" key="2">
    <source>
        <dbReference type="EMBL" id="KAK0515136.1"/>
    </source>
</evidence>
<dbReference type="EMBL" id="JAFEKC020000004">
    <property type="protein sequence ID" value="KAK0515136.1"/>
    <property type="molecule type" value="Genomic_DNA"/>
</dbReference>
<feature type="region of interest" description="Disordered" evidence="1">
    <location>
        <begin position="165"/>
        <end position="258"/>
    </location>
</feature>
<gene>
    <name evidence="2" type="ORF">JMJ35_002515</name>
</gene>
<feature type="compositionally biased region" description="Low complexity" evidence="1">
    <location>
        <begin position="167"/>
        <end position="186"/>
    </location>
</feature>
<evidence type="ECO:0000313" key="3">
    <source>
        <dbReference type="Proteomes" id="UP001166286"/>
    </source>
</evidence>
<feature type="compositionally biased region" description="Basic and acidic residues" evidence="1">
    <location>
        <begin position="556"/>
        <end position="569"/>
    </location>
</feature>
<reference evidence="2" key="1">
    <citation type="submission" date="2023-03" db="EMBL/GenBank/DDBJ databases">
        <title>Complete genome of Cladonia borealis.</title>
        <authorList>
            <person name="Park H."/>
        </authorList>
    </citation>
    <scope>NUCLEOTIDE SEQUENCE</scope>
    <source>
        <strain evidence="2">ANT050790</strain>
    </source>
</reference>
<proteinExistence type="predicted"/>
<feature type="compositionally biased region" description="Low complexity" evidence="1">
    <location>
        <begin position="448"/>
        <end position="463"/>
    </location>
</feature>
<feature type="region of interest" description="Disordered" evidence="1">
    <location>
        <begin position="550"/>
        <end position="569"/>
    </location>
</feature>
<protein>
    <submittedName>
        <fullName evidence="2">Uncharacterized protein</fullName>
    </submittedName>
</protein>
<keyword evidence="3" id="KW-1185">Reference proteome</keyword>
<feature type="compositionally biased region" description="Polar residues" evidence="1">
    <location>
        <begin position="310"/>
        <end position="326"/>
    </location>
</feature>
<sequence>MASSISTTSVATPRPLSLPLFKLSFCTALTPRSPMTWTHLPNRDGMFAVFDHVMKRNPDGVVGERALLKCVRGGELIEQIDLDVLQHQVCTDEARAGSQQLRDEDRIVIVLLKIPCLALRYQLPDGQIRKIQMNFLPTSGCEIAVNILRSIGIPIRDKSQPVMLQAVPESSQERPPSPSRLRPQVQTSAAGSTYDPNLPITQWSHMTPQPASTRHDSQSSSQRGLSNFDNASYGSVPQPSKSAHTLSRPTSATSGVNHDEASKPITFICDPRTDLLRSRSAHVNRYDIVARPYSSSAVLDSRNHPAVPPSLTSRLLPSAGTGSQSRAFGHEARPTSAPQSQTLAQHLLIDDVPLSQVLPPKRVLPFPESKAKPASGNDGAAAAEKQNAEPTACDKTKAQTAKGTKGRVNNARTKSSGRKASLPTPEPSSSAPKPRSRKKAVTKKDFETAPPSSAPPKATSPRKPSSREVSPISETAYPSSPPVAKTTKKRPLIALENNETNKRRAQVHEGPSSPPVERQKGPLGLAFSDMKPAELLDSLHGWIQKYHHLPAPEPPKTSKDHLAEYAKHSDEERAKAIDKLICDCLQDENFHKLVEDLEGTWKRIGLGF</sequence>
<organism evidence="2 3">
    <name type="scientific">Cladonia borealis</name>
    <dbReference type="NCBI Taxonomy" id="184061"/>
    <lineage>
        <taxon>Eukaryota</taxon>
        <taxon>Fungi</taxon>
        <taxon>Dikarya</taxon>
        <taxon>Ascomycota</taxon>
        <taxon>Pezizomycotina</taxon>
        <taxon>Lecanoromycetes</taxon>
        <taxon>OSLEUM clade</taxon>
        <taxon>Lecanoromycetidae</taxon>
        <taxon>Lecanorales</taxon>
        <taxon>Lecanorineae</taxon>
        <taxon>Cladoniaceae</taxon>
        <taxon>Cladonia</taxon>
    </lineage>
</organism>
<dbReference type="InterPro" id="IPR004354">
    <property type="entry name" value="Meiotic_Rec114"/>
</dbReference>